<dbReference type="Pfam" id="PF00249">
    <property type="entry name" value="Myb_DNA-binding"/>
    <property type="match status" value="1"/>
</dbReference>
<dbReference type="GO" id="GO:0003677">
    <property type="term" value="F:DNA binding"/>
    <property type="evidence" value="ECO:0007669"/>
    <property type="project" value="InterPro"/>
</dbReference>
<keyword evidence="11" id="KW-1185">Reference proteome</keyword>
<keyword evidence="3" id="KW-0805">Transcription regulation</keyword>
<protein>
    <recommendedName>
        <fullName evidence="12">Two-component response regulator</fullName>
    </recommendedName>
</protein>
<dbReference type="InterPro" id="IPR009057">
    <property type="entry name" value="Homeodomain-like_sf"/>
</dbReference>
<dbReference type="InterPro" id="IPR001789">
    <property type="entry name" value="Sig_transdc_resp-reg_receiver"/>
</dbReference>
<evidence type="ECO:0000256" key="2">
    <source>
        <dbReference type="ARBA" id="ARBA00023012"/>
    </source>
</evidence>
<evidence type="ECO:0000256" key="4">
    <source>
        <dbReference type="ARBA" id="ARBA00023159"/>
    </source>
</evidence>
<dbReference type="OrthoDB" id="60033at2759"/>
<dbReference type="InterPro" id="IPR017930">
    <property type="entry name" value="Myb_dom"/>
</dbReference>
<evidence type="ECO:0000256" key="5">
    <source>
        <dbReference type="ARBA" id="ARBA00023163"/>
    </source>
</evidence>
<dbReference type="EMBL" id="CM035406">
    <property type="protein sequence ID" value="KAH7447783.1"/>
    <property type="molecule type" value="Genomic_DNA"/>
</dbReference>
<evidence type="ECO:0000256" key="1">
    <source>
        <dbReference type="ARBA" id="ARBA00022553"/>
    </source>
</evidence>
<accession>A0A8T2VQL5</accession>
<dbReference type="InterPro" id="IPR006447">
    <property type="entry name" value="Myb_dom_plants"/>
</dbReference>
<feature type="domain" description="Response regulatory" evidence="8">
    <location>
        <begin position="26"/>
        <end position="141"/>
    </location>
</feature>
<sequence>MNLSSSSPSSGTRKHCMGSFSPAGLHVLVVDDDPLCLMVLERMLKQCSYNVTTCNRVNLALQLLREKGDQFDIVLSDVYMPDEDGFKLLEVIGLELDLPVIMMSANGETSVVMQGITHGACDYLIKPIRVEELRNIWQHVIRRKGKEMWKTSIQGDLGEASKGHESQDQVSKKRKESFFEIEDCEMDGISSNLKKARVNWSMELHRQFVDAVNQLGVDKAVPKRILEIMNVQGLTRENVASHLQKYRLYLKRLSGVIPEPCPIASFQASTDGTIGGAMLVQPAGKAPIPTVGVKGRNLGAGIGSGTGKNKKIDKGTLESLAKYRLHQKQYANRAQVLGGLGLSDSQASSSALPRMSSLDLGFLLQGQDTEFFNDNPVDAVDDLAACSFRRVKLEDDTQMSVFGVNNKRTYPPPRHVPRRLDHVHQSSMQLPSDEQKCKRFISSIARPGESNVCAQPDKLELGSPHEVLDTVGGYMSQVTASTSLIDQIGDCEFNPKKFDVMSVAKITPVMDTNTRFNMTTEAGLDEGHHKMQVEKDRADIYGENGFTSGNNNLTDLADLVDDSVSSTNVELSTVSSATDASGDGFSESSFTALAQLSGMMSPSTLPRSLDYAVSKSELDLSDYLQFDDGFGF</sequence>
<name>A0A8T2VQL5_CERRI</name>
<dbReference type="PROSITE" id="PS51294">
    <property type="entry name" value="HTH_MYB"/>
    <property type="match status" value="1"/>
</dbReference>
<reference evidence="10" key="1">
    <citation type="submission" date="2021-08" db="EMBL/GenBank/DDBJ databases">
        <title>WGS assembly of Ceratopteris richardii.</title>
        <authorList>
            <person name="Marchant D.B."/>
            <person name="Chen G."/>
            <person name="Jenkins J."/>
            <person name="Shu S."/>
            <person name="Leebens-Mack J."/>
            <person name="Grimwood J."/>
            <person name="Schmutz J."/>
            <person name="Soltis P."/>
            <person name="Soltis D."/>
            <person name="Chen Z.-H."/>
        </authorList>
    </citation>
    <scope>NUCLEOTIDE SEQUENCE</scope>
    <source>
        <strain evidence="10">Whitten #5841</strain>
        <tissue evidence="10">Leaf</tissue>
    </source>
</reference>
<dbReference type="Proteomes" id="UP000825935">
    <property type="component" value="Chromosome 1"/>
</dbReference>
<organism evidence="10 11">
    <name type="scientific">Ceratopteris richardii</name>
    <name type="common">Triangle waterfern</name>
    <dbReference type="NCBI Taxonomy" id="49495"/>
    <lineage>
        <taxon>Eukaryota</taxon>
        <taxon>Viridiplantae</taxon>
        <taxon>Streptophyta</taxon>
        <taxon>Embryophyta</taxon>
        <taxon>Tracheophyta</taxon>
        <taxon>Polypodiopsida</taxon>
        <taxon>Polypodiidae</taxon>
        <taxon>Polypodiales</taxon>
        <taxon>Pteridineae</taxon>
        <taxon>Pteridaceae</taxon>
        <taxon>Parkerioideae</taxon>
        <taxon>Ceratopteris</taxon>
    </lineage>
</organism>
<keyword evidence="4" id="KW-0010">Activator</keyword>
<dbReference type="GO" id="GO:0009736">
    <property type="term" value="P:cytokinin-activated signaling pathway"/>
    <property type="evidence" value="ECO:0007669"/>
    <property type="project" value="InterPro"/>
</dbReference>
<dbReference type="GO" id="GO:0000160">
    <property type="term" value="P:phosphorelay signal transduction system"/>
    <property type="evidence" value="ECO:0007669"/>
    <property type="project" value="UniProtKB-KW"/>
</dbReference>
<gene>
    <name evidence="10" type="ORF">KP509_01G121500</name>
</gene>
<comment type="caution">
    <text evidence="10">The sequence shown here is derived from an EMBL/GenBank/DDBJ whole genome shotgun (WGS) entry which is preliminary data.</text>
</comment>
<dbReference type="SMART" id="SM00448">
    <property type="entry name" value="REC"/>
    <property type="match status" value="1"/>
</dbReference>
<keyword evidence="6" id="KW-0539">Nucleus</keyword>
<evidence type="ECO:0000259" key="8">
    <source>
        <dbReference type="PROSITE" id="PS50110"/>
    </source>
</evidence>
<dbReference type="SUPFAM" id="SSF46689">
    <property type="entry name" value="Homeodomain-like"/>
    <property type="match status" value="1"/>
</dbReference>
<dbReference type="PANTHER" id="PTHR43874:SF7">
    <property type="entry name" value="TWO-COMPONENT RESPONSE REGULATOR ARR10"/>
    <property type="match status" value="1"/>
</dbReference>
<evidence type="ECO:0000313" key="11">
    <source>
        <dbReference type="Proteomes" id="UP000825935"/>
    </source>
</evidence>
<dbReference type="SUPFAM" id="SSF52172">
    <property type="entry name" value="CheY-like"/>
    <property type="match status" value="1"/>
</dbReference>
<proteinExistence type="predicted"/>
<evidence type="ECO:0000256" key="6">
    <source>
        <dbReference type="ARBA" id="ARBA00023242"/>
    </source>
</evidence>
<evidence type="ECO:0000259" key="9">
    <source>
        <dbReference type="PROSITE" id="PS51294"/>
    </source>
</evidence>
<evidence type="ECO:0000256" key="3">
    <source>
        <dbReference type="ARBA" id="ARBA00023015"/>
    </source>
</evidence>
<dbReference type="Gene3D" id="3.40.50.2300">
    <property type="match status" value="1"/>
</dbReference>
<keyword evidence="2" id="KW-0902">Two-component regulatory system</keyword>
<evidence type="ECO:0000313" key="10">
    <source>
        <dbReference type="EMBL" id="KAH7447783.1"/>
    </source>
</evidence>
<dbReference type="Pfam" id="PF00072">
    <property type="entry name" value="Response_reg"/>
    <property type="match status" value="1"/>
</dbReference>
<feature type="modified residue" description="4-aspartylphosphate" evidence="7">
    <location>
        <position position="77"/>
    </location>
</feature>
<keyword evidence="5" id="KW-0804">Transcription</keyword>
<dbReference type="CDD" id="cd17584">
    <property type="entry name" value="REC_typeB_ARR-like"/>
    <property type="match status" value="1"/>
</dbReference>
<dbReference type="Gene3D" id="1.10.10.60">
    <property type="entry name" value="Homeodomain-like"/>
    <property type="match status" value="1"/>
</dbReference>
<evidence type="ECO:0000256" key="7">
    <source>
        <dbReference type="PROSITE-ProRule" id="PRU00169"/>
    </source>
</evidence>
<dbReference type="InterPro" id="IPR001005">
    <property type="entry name" value="SANT/Myb"/>
</dbReference>
<dbReference type="AlphaFoldDB" id="A0A8T2VQL5"/>
<dbReference type="PROSITE" id="PS50110">
    <property type="entry name" value="RESPONSE_REGULATORY"/>
    <property type="match status" value="1"/>
</dbReference>
<dbReference type="FunFam" id="1.10.10.60:FF:000007">
    <property type="entry name" value="Two-component response regulator"/>
    <property type="match status" value="1"/>
</dbReference>
<dbReference type="InterPro" id="IPR045279">
    <property type="entry name" value="ARR-like"/>
</dbReference>
<dbReference type="InterPro" id="IPR011006">
    <property type="entry name" value="CheY-like_superfamily"/>
</dbReference>
<keyword evidence="1 7" id="KW-0597">Phosphoprotein</keyword>
<evidence type="ECO:0008006" key="12">
    <source>
        <dbReference type="Google" id="ProtNLM"/>
    </source>
</evidence>
<dbReference type="NCBIfam" id="TIGR01557">
    <property type="entry name" value="myb_SHAQKYF"/>
    <property type="match status" value="1"/>
</dbReference>
<dbReference type="PANTHER" id="PTHR43874">
    <property type="entry name" value="TWO-COMPONENT RESPONSE REGULATOR"/>
    <property type="match status" value="1"/>
</dbReference>
<feature type="domain" description="HTH myb-type" evidence="9">
    <location>
        <begin position="192"/>
        <end position="251"/>
    </location>
</feature>